<sequence>MSTHQFVPSHDPGSGSDHEAIRRLVDAYAHHADRRDPDRQAAVFSQDAQVLLFEGDPAQVAPLQTIRGREALAATFTGLIAQYEATTYLNGQSDIDVTGDSATAETYCMAHHLLRDDGQRVLLTMAIRYLDTFERTASGWRIAERRIVFDWTDRRPSQP</sequence>
<name>A0A7Y9DGP4_9ACTN</name>
<protein>
    <submittedName>
        <fullName evidence="2">Ketosteroid isomerase-like protein</fullName>
    </submittedName>
</protein>
<dbReference type="Pfam" id="PF13577">
    <property type="entry name" value="SnoaL_4"/>
    <property type="match status" value="1"/>
</dbReference>
<keyword evidence="3" id="KW-1185">Reference proteome</keyword>
<dbReference type="CDD" id="cd00531">
    <property type="entry name" value="NTF2_like"/>
    <property type="match status" value="1"/>
</dbReference>
<evidence type="ECO:0000313" key="2">
    <source>
        <dbReference type="EMBL" id="NYD20531.1"/>
    </source>
</evidence>
<comment type="caution">
    <text evidence="2">The sequence shown here is derived from an EMBL/GenBank/DDBJ whole genome shotgun (WGS) entry which is preliminary data.</text>
</comment>
<dbReference type="RefSeq" id="WP_179748233.1">
    <property type="nucleotide sequence ID" value="NZ_BAAAGN010000002.1"/>
</dbReference>
<dbReference type="Proteomes" id="UP000521922">
    <property type="component" value="Unassembled WGS sequence"/>
</dbReference>
<proteinExistence type="predicted"/>
<organism evidence="2 3">
    <name type="scientific">Kineococcus aurantiacus</name>
    <dbReference type="NCBI Taxonomy" id="37633"/>
    <lineage>
        <taxon>Bacteria</taxon>
        <taxon>Bacillati</taxon>
        <taxon>Actinomycetota</taxon>
        <taxon>Actinomycetes</taxon>
        <taxon>Kineosporiales</taxon>
        <taxon>Kineosporiaceae</taxon>
        <taxon>Kineococcus</taxon>
    </lineage>
</organism>
<dbReference type="GO" id="GO:0016853">
    <property type="term" value="F:isomerase activity"/>
    <property type="evidence" value="ECO:0007669"/>
    <property type="project" value="UniProtKB-KW"/>
</dbReference>
<dbReference type="InterPro" id="IPR032710">
    <property type="entry name" value="NTF2-like_dom_sf"/>
</dbReference>
<dbReference type="AlphaFoldDB" id="A0A7Y9DGP4"/>
<reference evidence="2 3" key="1">
    <citation type="submission" date="2020-07" db="EMBL/GenBank/DDBJ databases">
        <title>Sequencing the genomes of 1000 actinobacteria strains.</title>
        <authorList>
            <person name="Klenk H.-P."/>
        </authorList>
    </citation>
    <scope>NUCLEOTIDE SEQUENCE [LARGE SCALE GENOMIC DNA]</scope>
    <source>
        <strain evidence="2 3">DSM 7487</strain>
    </source>
</reference>
<accession>A0A7Y9DGP4</accession>
<evidence type="ECO:0000259" key="1">
    <source>
        <dbReference type="Pfam" id="PF13577"/>
    </source>
</evidence>
<dbReference type="SUPFAM" id="SSF54427">
    <property type="entry name" value="NTF2-like"/>
    <property type="match status" value="1"/>
</dbReference>
<gene>
    <name evidence="2" type="ORF">BJ968_000071</name>
</gene>
<dbReference type="Gene3D" id="3.10.450.50">
    <property type="match status" value="1"/>
</dbReference>
<feature type="domain" description="SnoaL-like" evidence="1">
    <location>
        <begin position="16"/>
        <end position="146"/>
    </location>
</feature>
<dbReference type="InterPro" id="IPR037401">
    <property type="entry name" value="SnoaL-like"/>
</dbReference>
<keyword evidence="2" id="KW-0413">Isomerase</keyword>
<evidence type="ECO:0000313" key="3">
    <source>
        <dbReference type="Proteomes" id="UP000521922"/>
    </source>
</evidence>
<dbReference type="EMBL" id="JACCBB010000001">
    <property type="protein sequence ID" value="NYD20531.1"/>
    <property type="molecule type" value="Genomic_DNA"/>
</dbReference>